<sequence length="105" mass="12018">MTRQILTHLPLVVLGGTLLSACSTVNFNDAEPEKYIGMECEQLDLLAESYRSETQDILFDDVSELERRNQSTRDNGARSDARPYEIEQERERRSVALARRQKGCL</sequence>
<reference evidence="2" key="1">
    <citation type="journal article" date="2014" name="Int. J. Syst. Evol. Microbiol.">
        <title>Complete genome of a new Firmicutes species belonging to the dominant human colonic microbiota ('Ruminococcus bicirculans') reveals two chromosomes and a selective capacity to utilize plant glucans.</title>
        <authorList>
            <consortium name="NISC Comparative Sequencing Program"/>
            <person name="Wegmann U."/>
            <person name="Louis P."/>
            <person name="Goesmann A."/>
            <person name="Henrissat B."/>
            <person name="Duncan S.H."/>
            <person name="Flint H.J."/>
        </authorList>
    </citation>
    <scope>NUCLEOTIDE SEQUENCE</scope>
    <source>
        <strain evidence="2">NBRC 108216</strain>
    </source>
</reference>
<dbReference type="PROSITE" id="PS51257">
    <property type="entry name" value="PROKAR_LIPOPROTEIN"/>
    <property type="match status" value="1"/>
</dbReference>
<evidence type="ECO:0008006" key="4">
    <source>
        <dbReference type="Google" id="ProtNLM"/>
    </source>
</evidence>
<reference evidence="2" key="2">
    <citation type="submission" date="2023-01" db="EMBL/GenBank/DDBJ databases">
        <title>Draft genome sequence of Algimonas porphyrae strain NBRC 108216.</title>
        <authorList>
            <person name="Sun Q."/>
            <person name="Mori K."/>
        </authorList>
    </citation>
    <scope>NUCLEOTIDE SEQUENCE</scope>
    <source>
        <strain evidence="2">NBRC 108216</strain>
    </source>
</reference>
<evidence type="ECO:0000256" key="1">
    <source>
        <dbReference type="SAM" id="MobiDB-lite"/>
    </source>
</evidence>
<evidence type="ECO:0000313" key="2">
    <source>
        <dbReference type="EMBL" id="GLQ20897.1"/>
    </source>
</evidence>
<name>A0ABQ5V1Q9_9PROT</name>
<dbReference type="RefSeq" id="WP_284371909.1">
    <property type="nucleotide sequence ID" value="NZ_BSNJ01000004.1"/>
</dbReference>
<keyword evidence="3" id="KW-1185">Reference proteome</keyword>
<dbReference type="Proteomes" id="UP001161390">
    <property type="component" value="Unassembled WGS sequence"/>
</dbReference>
<accession>A0ABQ5V1Q9</accession>
<feature type="region of interest" description="Disordered" evidence="1">
    <location>
        <begin position="66"/>
        <end position="105"/>
    </location>
</feature>
<organism evidence="2 3">
    <name type="scientific">Algimonas porphyrae</name>
    <dbReference type="NCBI Taxonomy" id="1128113"/>
    <lineage>
        <taxon>Bacteria</taxon>
        <taxon>Pseudomonadati</taxon>
        <taxon>Pseudomonadota</taxon>
        <taxon>Alphaproteobacteria</taxon>
        <taxon>Maricaulales</taxon>
        <taxon>Robiginitomaculaceae</taxon>
        <taxon>Algimonas</taxon>
    </lineage>
</organism>
<dbReference type="EMBL" id="BSNJ01000004">
    <property type="protein sequence ID" value="GLQ20897.1"/>
    <property type="molecule type" value="Genomic_DNA"/>
</dbReference>
<evidence type="ECO:0000313" key="3">
    <source>
        <dbReference type="Proteomes" id="UP001161390"/>
    </source>
</evidence>
<protein>
    <recommendedName>
        <fullName evidence="4">Lipoprotein</fullName>
    </recommendedName>
</protein>
<proteinExistence type="predicted"/>
<gene>
    <name evidence="2" type="ORF">GCM10007854_18520</name>
</gene>
<comment type="caution">
    <text evidence="2">The sequence shown here is derived from an EMBL/GenBank/DDBJ whole genome shotgun (WGS) entry which is preliminary data.</text>
</comment>
<feature type="compositionally biased region" description="Basic and acidic residues" evidence="1">
    <location>
        <begin position="66"/>
        <end position="94"/>
    </location>
</feature>